<gene>
    <name evidence="2" type="ORF">Loak_1535</name>
</gene>
<evidence type="ECO:0000313" key="3">
    <source>
        <dbReference type="Proteomes" id="UP000054858"/>
    </source>
</evidence>
<protein>
    <submittedName>
        <fullName evidence="2">Uncharacterized protein</fullName>
    </submittedName>
</protein>
<dbReference type="AlphaFoldDB" id="A0A0W0WZZ1"/>
<accession>A0A0W0WZZ1</accession>
<evidence type="ECO:0000256" key="1">
    <source>
        <dbReference type="SAM" id="MobiDB-lite"/>
    </source>
</evidence>
<feature type="compositionally biased region" description="Low complexity" evidence="1">
    <location>
        <begin position="51"/>
        <end position="64"/>
    </location>
</feature>
<reference evidence="2 3" key="1">
    <citation type="submission" date="2015-11" db="EMBL/GenBank/DDBJ databases">
        <title>Genomic analysis of 38 Legionella species identifies large and diverse effector repertoires.</title>
        <authorList>
            <person name="Burstein D."/>
            <person name="Amaro F."/>
            <person name="Zusman T."/>
            <person name="Lifshitz Z."/>
            <person name="Cohen O."/>
            <person name="Gilbert J.A."/>
            <person name="Pupko T."/>
            <person name="Shuman H.A."/>
            <person name="Segal G."/>
        </authorList>
    </citation>
    <scope>NUCLEOTIDE SEQUENCE [LARGE SCALE GENOMIC DNA]</scope>
    <source>
        <strain evidence="2 3">Oak Ridge-10</strain>
    </source>
</reference>
<feature type="region of interest" description="Disordered" evidence="1">
    <location>
        <begin position="19"/>
        <end position="64"/>
    </location>
</feature>
<dbReference type="PATRIC" id="fig|29423.5.peg.1610"/>
<dbReference type="RefSeq" id="WP_025385295.1">
    <property type="nucleotide sequence ID" value="NZ_LCUA01000002.1"/>
</dbReference>
<comment type="caution">
    <text evidence="2">The sequence shown here is derived from an EMBL/GenBank/DDBJ whole genome shotgun (WGS) entry which is preliminary data.</text>
</comment>
<organism evidence="2 3">
    <name type="scientific">Legionella oakridgensis</name>
    <dbReference type="NCBI Taxonomy" id="29423"/>
    <lineage>
        <taxon>Bacteria</taxon>
        <taxon>Pseudomonadati</taxon>
        <taxon>Pseudomonadota</taxon>
        <taxon>Gammaproteobacteria</taxon>
        <taxon>Legionellales</taxon>
        <taxon>Legionellaceae</taxon>
        <taxon>Legionella</taxon>
    </lineage>
</organism>
<dbReference type="PROSITE" id="PS51257">
    <property type="entry name" value="PROKAR_LIPOPROTEIN"/>
    <property type="match status" value="1"/>
</dbReference>
<dbReference type="EMBL" id="LNYP01000029">
    <property type="protein sequence ID" value="KTD37859.1"/>
    <property type="molecule type" value="Genomic_DNA"/>
</dbReference>
<evidence type="ECO:0000313" key="2">
    <source>
        <dbReference type="EMBL" id="KTD37859.1"/>
    </source>
</evidence>
<proteinExistence type="predicted"/>
<dbReference type="Proteomes" id="UP000054858">
    <property type="component" value="Unassembled WGS sequence"/>
</dbReference>
<feature type="compositionally biased region" description="Basic and acidic residues" evidence="1">
    <location>
        <begin position="21"/>
        <end position="32"/>
    </location>
</feature>
<sequence>MKQLAMLLTAGVMAFVLSGCGEDKPKQPEVRPENAATQPMNKSDEAKPADTSATPETTGTSTEE</sequence>
<name>A0A0W0WZZ1_9GAMM</name>